<keyword evidence="2" id="KW-0732">Signal</keyword>
<feature type="chain" id="PRO_5041232984" evidence="2">
    <location>
        <begin position="28"/>
        <end position="333"/>
    </location>
</feature>
<evidence type="ECO:0000256" key="2">
    <source>
        <dbReference type="SAM" id="SignalP"/>
    </source>
</evidence>
<evidence type="ECO:0000313" key="3">
    <source>
        <dbReference type="EMBL" id="KAK0454020.1"/>
    </source>
</evidence>
<dbReference type="Proteomes" id="UP001175211">
    <property type="component" value="Unassembled WGS sequence"/>
</dbReference>
<evidence type="ECO:0000256" key="1">
    <source>
        <dbReference type="SAM" id="MobiDB-lite"/>
    </source>
</evidence>
<reference evidence="3" key="1">
    <citation type="submission" date="2023-06" db="EMBL/GenBank/DDBJ databases">
        <authorList>
            <consortium name="Lawrence Berkeley National Laboratory"/>
            <person name="Ahrendt S."/>
            <person name="Sahu N."/>
            <person name="Indic B."/>
            <person name="Wong-Bajracharya J."/>
            <person name="Merenyi Z."/>
            <person name="Ke H.-M."/>
            <person name="Monk M."/>
            <person name="Kocsube S."/>
            <person name="Drula E."/>
            <person name="Lipzen A."/>
            <person name="Balint B."/>
            <person name="Henrissat B."/>
            <person name="Andreopoulos B."/>
            <person name="Martin F.M."/>
            <person name="Harder C.B."/>
            <person name="Rigling D."/>
            <person name="Ford K.L."/>
            <person name="Foster G.D."/>
            <person name="Pangilinan J."/>
            <person name="Papanicolaou A."/>
            <person name="Barry K."/>
            <person name="LaButti K."/>
            <person name="Viragh M."/>
            <person name="Koriabine M."/>
            <person name="Yan M."/>
            <person name="Riley R."/>
            <person name="Champramary S."/>
            <person name="Plett K.L."/>
            <person name="Tsai I.J."/>
            <person name="Slot J."/>
            <person name="Sipos G."/>
            <person name="Plett J."/>
            <person name="Nagy L.G."/>
            <person name="Grigoriev I.V."/>
        </authorList>
    </citation>
    <scope>NUCLEOTIDE SEQUENCE</scope>
    <source>
        <strain evidence="3">CCBAS 213</strain>
    </source>
</reference>
<organism evidence="3 4">
    <name type="scientific">Armillaria tabescens</name>
    <name type="common">Ringless honey mushroom</name>
    <name type="synonym">Agaricus tabescens</name>
    <dbReference type="NCBI Taxonomy" id="1929756"/>
    <lineage>
        <taxon>Eukaryota</taxon>
        <taxon>Fungi</taxon>
        <taxon>Dikarya</taxon>
        <taxon>Basidiomycota</taxon>
        <taxon>Agaricomycotina</taxon>
        <taxon>Agaricomycetes</taxon>
        <taxon>Agaricomycetidae</taxon>
        <taxon>Agaricales</taxon>
        <taxon>Marasmiineae</taxon>
        <taxon>Physalacriaceae</taxon>
        <taxon>Desarmillaria</taxon>
    </lineage>
</organism>
<sequence length="333" mass="36851">MRKKRGVGTSRILLVLLIPPTFHPWYSQLERFAIKLAILQRHRRFQRDEDAVWCTRLSQANSSQLLQIKGSGHAKNQRFFSTPDVQITMTRFRRGHIQFCDTDGGGGVCGGRSWPSNQYEVAIDYVLAYELVVLHNCAAVKFCAEVTDPRTAIIPAVRYAIHNLSHYRDFISTQMFYIAPIPPLIISSAYLTPRSFTDLINPTFASIDTGAFVNLRDYSRLTSLTRPVINDIPTLESPSLPSQASSTISPLFTYAPAGSSAYPGMRIDVVFSTGFTLEWVQEEDDDVFHDAARMFGAGDGEEDAGCEGEGGSGGSDAVDGGVQHMFKLTPILT</sequence>
<accession>A0AA39K5V9</accession>
<dbReference type="RefSeq" id="XP_060328408.1">
    <property type="nucleotide sequence ID" value="XM_060469807.1"/>
</dbReference>
<protein>
    <submittedName>
        <fullName evidence="3">Uncharacterized protein</fullName>
    </submittedName>
</protein>
<dbReference type="AlphaFoldDB" id="A0AA39K5V9"/>
<comment type="caution">
    <text evidence="3">The sequence shown here is derived from an EMBL/GenBank/DDBJ whole genome shotgun (WGS) entry which is preliminary data.</text>
</comment>
<gene>
    <name evidence="3" type="ORF">EV420DRAFT_1481741</name>
</gene>
<dbReference type="GeneID" id="85353355"/>
<dbReference type="EMBL" id="JAUEPS010000028">
    <property type="protein sequence ID" value="KAK0454020.1"/>
    <property type="molecule type" value="Genomic_DNA"/>
</dbReference>
<proteinExistence type="predicted"/>
<keyword evidence="4" id="KW-1185">Reference proteome</keyword>
<feature type="region of interest" description="Disordered" evidence="1">
    <location>
        <begin position="298"/>
        <end position="319"/>
    </location>
</feature>
<evidence type="ECO:0000313" key="4">
    <source>
        <dbReference type="Proteomes" id="UP001175211"/>
    </source>
</evidence>
<name>A0AA39K5V9_ARMTA</name>
<feature type="signal peptide" evidence="2">
    <location>
        <begin position="1"/>
        <end position="27"/>
    </location>
</feature>